<name>A0ABQ7MEG8_BRACM</name>
<keyword evidence="4" id="KW-1185">Reference proteome</keyword>
<feature type="domain" description="PPM-type phosphatase" evidence="2">
    <location>
        <begin position="1176"/>
        <end position="1424"/>
    </location>
</feature>
<evidence type="ECO:0000313" key="4">
    <source>
        <dbReference type="Proteomes" id="UP000823674"/>
    </source>
</evidence>
<evidence type="ECO:0000313" key="3">
    <source>
        <dbReference type="EMBL" id="KAG5396770.1"/>
    </source>
</evidence>
<dbReference type="InterPro" id="IPR036457">
    <property type="entry name" value="PPM-type-like_dom_sf"/>
</dbReference>
<proteinExistence type="predicted"/>
<dbReference type="Proteomes" id="UP000823674">
    <property type="component" value="Chromosome A05"/>
</dbReference>
<dbReference type="PANTHER" id="PTHR31110">
    <property type="entry name" value="PESTICIDAL CRYSTAL CRY8BA PROTEIN"/>
    <property type="match status" value="1"/>
</dbReference>
<dbReference type="InterPro" id="IPR001932">
    <property type="entry name" value="PPM-type_phosphatase-like_dom"/>
</dbReference>
<reference evidence="3 4" key="1">
    <citation type="submission" date="2021-03" db="EMBL/GenBank/DDBJ databases">
        <authorList>
            <person name="King G.J."/>
            <person name="Bancroft I."/>
            <person name="Baten A."/>
            <person name="Bloomfield J."/>
            <person name="Borpatragohain P."/>
            <person name="He Z."/>
            <person name="Irish N."/>
            <person name="Irwin J."/>
            <person name="Liu K."/>
            <person name="Mauleon R.P."/>
            <person name="Moore J."/>
            <person name="Morris R."/>
            <person name="Ostergaard L."/>
            <person name="Wang B."/>
            <person name="Wells R."/>
        </authorList>
    </citation>
    <scope>NUCLEOTIDE SEQUENCE [LARGE SCALE GENOMIC DNA]</scope>
    <source>
        <strain evidence="3">R-o-18</strain>
        <tissue evidence="3">Leaf</tissue>
    </source>
</reference>
<dbReference type="PANTHER" id="PTHR31110:SF2">
    <property type="entry name" value="PESTICIDAL CRYSTAL CRY8BA PROTEIN"/>
    <property type="match status" value="1"/>
</dbReference>
<organism evidence="3 4">
    <name type="scientific">Brassica rapa subsp. trilocularis</name>
    <dbReference type="NCBI Taxonomy" id="1813537"/>
    <lineage>
        <taxon>Eukaryota</taxon>
        <taxon>Viridiplantae</taxon>
        <taxon>Streptophyta</taxon>
        <taxon>Embryophyta</taxon>
        <taxon>Tracheophyta</taxon>
        <taxon>Spermatophyta</taxon>
        <taxon>Magnoliopsida</taxon>
        <taxon>eudicotyledons</taxon>
        <taxon>Gunneridae</taxon>
        <taxon>Pentapetalae</taxon>
        <taxon>rosids</taxon>
        <taxon>malvids</taxon>
        <taxon>Brassicales</taxon>
        <taxon>Brassicaceae</taxon>
        <taxon>Brassiceae</taxon>
        <taxon>Brassica</taxon>
    </lineage>
</organism>
<comment type="caution">
    <text evidence="3">The sequence shown here is derived from an EMBL/GenBank/DDBJ whole genome shotgun (WGS) entry which is preliminary data.</text>
</comment>
<dbReference type="SMART" id="SM00332">
    <property type="entry name" value="PP2Cc"/>
    <property type="match status" value="1"/>
</dbReference>
<dbReference type="SUPFAM" id="SSF81606">
    <property type="entry name" value="PP2C-like"/>
    <property type="match status" value="1"/>
</dbReference>
<dbReference type="Gene3D" id="3.60.40.10">
    <property type="entry name" value="PPM-type phosphatase domain"/>
    <property type="match status" value="1"/>
</dbReference>
<feature type="compositionally biased region" description="Basic and acidic residues" evidence="1">
    <location>
        <begin position="134"/>
        <end position="143"/>
    </location>
</feature>
<gene>
    <name evidence="3" type="primary">A05p017370.1_BraROA</name>
    <name evidence="3" type="ORF">IGI04_018584</name>
</gene>
<evidence type="ECO:0000256" key="1">
    <source>
        <dbReference type="SAM" id="MobiDB-lite"/>
    </source>
</evidence>
<dbReference type="PROSITE" id="PS51746">
    <property type="entry name" value="PPM_2"/>
    <property type="match status" value="1"/>
</dbReference>
<feature type="region of interest" description="Disordered" evidence="1">
    <location>
        <begin position="115"/>
        <end position="155"/>
    </location>
</feature>
<sequence length="1427" mass="159228">MKATFVSSTARTSKAHTMISSRVLNSPAPKVRGGNGPSSAPVPVTRAIVTNADATGSASEDDMYTNSDDFSLANSRVSTNVGRRHGRNLSYCTCSEEFDADKFYTRVIPPFSGAAEESGEIKPARSGVQVSQGKTDDCVESKKTGHSTRLSAVSESFGPSDQDLVRMPTFHASARGTWLAVVSYDACVRLCLHAWAKGCMEAPMFLENECALLREAFGLTQLLLRSEEEMRVNQSSQAPHEGVAPKPNKNTGKMMVQVRRVETVLDAPTGLKPSLKKFEKSRGYFSNISTRISSGWRALRKNYLRVPANGSSLSRQSPGHVHARPECLKQVSCPLKVGVTSPCNSSTSYDDAQETYTCRLRLKSLTEDDPIIMQPGSDEGHVFFPDSHGDDLIVEILESNGKEFGRALVQLANFSEDSDEKLLWWSVFREPGHQLVGKLQLYIDYSANSDDNCHLKGGSVAETDAYDLVLEVALKMQWFQQRNLLLYGSWKWLLEEFSSYYGISDVYTKLRYLTYVMDVATPTSDCLHLVHDLLTPVIMKGNDKATLSHQENRILNGIKDQTEQILKLVFENYKSLDESSFSGIKDVVSSATGVPAPALAPAVKLYMLLHDVLSPEDKTNLCHYFQVAAKKRSRMHIGEIDEFVRKNNDPNFWDPSSRAAYQKMTMVCKNVKNEIYTDIEIHNQNILPSFIDLSNLSASIYSTDLCNRLRTFLVACPPSGPSPAVQQLVIATEDFQRDLSSWNIRPIQAGVDAKELFHLYIMTWIQNRRLYLLESCKLDKVKWCRVGTQHSATPFVDEMYTRLNETIQDYQAIISRWPEYIYVLESAIADVEKAIVEALEKRYADVLSPLKENSAPKKLSFKYVKYLTKRSAVSYVVPDELGILLNSVKRMLDVLGPDIEAQFQAWSSCVPDGSRNAAAGDRLSEVTVMLRAKFRSYLQAIVEKLVKNSKLKKETMLKKILQYSKESVGESDMRRKMQKLKEQLTNTVNHLHFVCSTDVFIALSRGYWDHMGWIVLSFLENKKEKRAWYKGSRVAVSILDDTFAAEMQKLLGDSLREQDLKPPRSIVEVRSILCKDTTVNEGKGMRWTQPSLKPNIITALLTHQPGIEPGSVPWQERRRRRLLQEMAIPMTRMMVPQVSSSLRLSHPNLSNSTRVPLLCRCAPSQLQPLRSGLSLSAGAHAIPHPDKIEKGGEDALFVSSYRGGVIAVADGVSSWAEQDVDPSLFSKELMANASRLVDDEEVRYDPGFLIDKAHTATTSRGSATISIVAMLEEVGVLKIGNVGDCGLKLLREGQIIFSTTPQEHYFDCPFQLSSEGSAQTYMDASFNIMEVKKGDVIVMGSDGLFDNVFDHEIVNIVTKHTDVAESSRLLAEMASSHSRDPGFESPYALEARAKGFDVPLWKKALGMKLTGGKLDDVTVIVARVVDS</sequence>
<protein>
    <recommendedName>
        <fullName evidence="2">PPM-type phosphatase domain-containing protein</fullName>
    </recommendedName>
</protein>
<dbReference type="SMART" id="SM00331">
    <property type="entry name" value="PP2C_SIG"/>
    <property type="match status" value="1"/>
</dbReference>
<accession>A0ABQ7MEG8</accession>
<evidence type="ECO:0000259" key="2">
    <source>
        <dbReference type="PROSITE" id="PS51746"/>
    </source>
</evidence>
<dbReference type="EMBL" id="JADBGQ010000005">
    <property type="protein sequence ID" value="KAG5396770.1"/>
    <property type="molecule type" value="Genomic_DNA"/>
</dbReference>